<organism evidence="3 4">
    <name type="scientific">Genlisea aurea</name>
    <dbReference type="NCBI Taxonomy" id="192259"/>
    <lineage>
        <taxon>Eukaryota</taxon>
        <taxon>Viridiplantae</taxon>
        <taxon>Streptophyta</taxon>
        <taxon>Embryophyta</taxon>
        <taxon>Tracheophyta</taxon>
        <taxon>Spermatophyta</taxon>
        <taxon>Magnoliopsida</taxon>
        <taxon>eudicotyledons</taxon>
        <taxon>Gunneridae</taxon>
        <taxon>Pentapetalae</taxon>
        <taxon>asterids</taxon>
        <taxon>lamiids</taxon>
        <taxon>Lamiales</taxon>
        <taxon>Lentibulariaceae</taxon>
        <taxon>Genlisea</taxon>
    </lineage>
</organism>
<evidence type="ECO:0000256" key="1">
    <source>
        <dbReference type="SAM" id="MobiDB-lite"/>
    </source>
</evidence>
<feature type="region of interest" description="Disordered" evidence="1">
    <location>
        <begin position="114"/>
        <end position="177"/>
    </location>
</feature>
<dbReference type="EMBL" id="AUSU01003143">
    <property type="protein sequence ID" value="EPS67379.1"/>
    <property type="molecule type" value="Genomic_DNA"/>
</dbReference>
<feature type="domain" description="DUF7797" evidence="2">
    <location>
        <begin position="7"/>
        <end position="58"/>
    </location>
</feature>
<dbReference type="OrthoDB" id="1740901at2759"/>
<accession>S8CJP0</accession>
<proteinExistence type="predicted"/>
<protein>
    <recommendedName>
        <fullName evidence="2">DUF7797 domain-containing protein</fullName>
    </recommendedName>
</protein>
<feature type="region of interest" description="Disordered" evidence="1">
    <location>
        <begin position="189"/>
        <end position="212"/>
    </location>
</feature>
<feature type="compositionally biased region" description="Polar residues" evidence="1">
    <location>
        <begin position="116"/>
        <end position="130"/>
    </location>
</feature>
<dbReference type="PANTHER" id="PTHR47527:SF3">
    <property type="entry name" value="RING_FYVE_PHD ZINC FINGER SUPERFAMILY PROTEIN"/>
    <property type="match status" value="1"/>
</dbReference>
<evidence type="ECO:0000259" key="2">
    <source>
        <dbReference type="Pfam" id="PF25073"/>
    </source>
</evidence>
<feature type="non-terminal residue" evidence="3">
    <location>
        <position position="1"/>
    </location>
</feature>
<dbReference type="AlphaFoldDB" id="S8CJP0"/>
<keyword evidence="4" id="KW-1185">Reference proteome</keyword>
<evidence type="ECO:0000313" key="4">
    <source>
        <dbReference type="Proteomes" id="UP000015453"/>
    </source>
</evidence>
<feature type="non-terminal residue" evidence="3">
    <location>
        <position position="212"/>
    </location>
</feature>
<feature type="compositionally biased region" description="Basic and acidic residues" evidence="1">
    <location>
        <begin position="158"/>
        <end position="169"/>
    </location>
</feature>
<sequence length="212" mass="22610">KRIKGGNGEGFGGDVKKVAEIVLVLAAMGKMRGGKSPSEVENELMDAARSRLAKVCEGFAPKDVFPGESFGGVIDDLGLSKLKEQQKLGFLPPKMSIAEKLVASMKKMEKADEFSIPSSHLSHSVRTPPSDNKPIHVSYQLPTSEIKPMSSGGTVMSRSDRSHLIRPDSRLNGGASYNSQAQANYAANAMAKTSAWSMQQHHAAAPSNLGSD</sequence>
<dbReference type="InterPro" id="IPR056699">
    <property type="entry name" value="DUF7797"/>
</dbReference>
<dbReference type="PANTHER" id="PTHR47527">
    <property type="entry name" value="RING/FYVE/PHD ZINC FINGER SUPERFAMILY PROTEIN"/>
    <property type="match status" value="1"/>
</dbReference>
<dbReference type="Pfam" id="PF25073">
    <property type="entry name" value="DUF7797"/>
    <property type="match status" value="1"/>
</dbReference>
<reference evidence="3 4" key="1">
    <citation type="journal article" date="2013" name="BMC Genomics">
        <title>The miniature genome of a carnivorous plant Genlisea aurea contains a low number of genes and short non-coding sequences.</title>
        <authorList>
            <person name="Leushkin E.V."/>
            <person name="Sutormin R.A."/>
            <person name="Nabieva E.R."/>
            <person name="Penin A.A."/>
            <person name="Kondrashov A.S."/>
            <person name="Logacheva M.D."/>
        </authorList>
    </citation>
    <scope>NUCLEOTIDE SEQUENCE [LARGE SCALE GENOMIC DNA]</scope>
</reference>
<evidence type="ECO:0000313" key="3">
    <source>
        <dbReference type="EMBL" id="EPS67379.1"/>
    </source>
</evidence>
<gene>
    <name evidence="3" type="ORF">M569_07397</name>
</gene>
<name>S8CJP0_9LAMI</name>
<comment type="caution">
    <text evidence="3">The sequence shown here is derived from an EMBL/GenBank/DDBJ whole genome shotgun (WGS) entry which is preliminary data.</text>
</comment>
<dbReference type="Proteomes" id="UP000015453">
    <property type="component" value="Unassembled WGS sequence"/>
</dbReference>